<dbReference type="SUPFAM" id="SSF53474">
    <property type="entry name" value="alpha/beta-Hydrolases"/>
    <property type="match status" value="1"/>
</dbReference>
<dbReference type="InterPro" id="IPR029058">
    <property type="entry name" value="AB_hydrolase_fold"/>
</dbReference>
<feature type="signal peptide" evidence="1">
    <location>
        <begin position="1"/>
        <end position="22"/>
    </location>
</feature>
<protein>
    <submittedName>
        <fullName evidence="3">Pimeloyl-ACP methyl ester carboxylesterase</fullName>
    </submittedName>
</protein>
<dbReference type="InterPro" id="IPR052897">
    <property type="entry name" value="Sec-Metab_Biosynth_Hydrolase"/>
</dbReference>
<dbReference type="PANTHER" id="PTHR37017">
    <property type="entry name" value="AB HYDROLASE-1 DOMAIN-CONTAINING PROTEIN-RELATED"/>
    <property type="match status" value="1"/>
</dbReference>
<evidence type="ECO:0000256" key="1">
    <source>
        <dbReference type="SAM" id="SignalP"/>
    </source>
</evidence>
<organism evidence="3 4">
    <name type="scientific">Parafilimonas terrae</name>
    <dbReference type="NCBI Taxonomy" id="1465490"/>
    <lineage>
        <taxon>Bacteria</taxon>
        <taxon>Pseudomonadati</taxon>
        <taxon>Bacteroidota</taxon>
        <taxon>Chitinophagia</taxon>
        <taxon>Chitinophagales</taxon>
        <taxon>Chitinophagaceae</taxon>
        <taxon>Parafilimonas</taxon>
    </lineage>
</organism>
<dbReference type="Proteomes" id="UP000199031">
    <property type="component" value="Unassembled WGS sequence"/>
</dbReference>
<evidence type="ECO:0000313" key="4">
    <source>
        <dbReference type="Proteomes" id="UP000199031"/>
    </source>
</evidence>
<dbReference type="STRING" id="1465490.SAMN05444277_11087"/>
<evidence type="ECO:0000259" key="2">
    <source>
        <dbReference type="Pfam" id="PF12697"/>
    </source>
</evidence>
<sequence length="251" mass="27046">MTKTKLLFATIFLGMVSITAVAQVKNIVLVHGAFADGSGWNKVYSILKDRGYNVSVVGNPNTGMEDDVAATQRVLDRQDGPVILVGHSYGGAIITVAGNSAKVKGLVYVAAFAPDEGETLGKLFGDYPADPINGILPAVNGFAWYDHAKYHSGFCADLSKEESEFMYDSQVPVASSAFTYVFDKNIAWKTKPSWHIISTEDHSIPVALERFMGKRAGGTITEIKASHVVFISHAREVADVIDTAAKSISEK</sequence>
<dbReference type="Pfam" id="PF12697">
    <property type="entry name" value="Abhydrolase_6"/>
    <property type="match status" value="1"/>
</dbReference>
<reference evidence="3 4" key="1">
    <citation type="submission" date="2016-10" db="EMBL/GenBank/DDBJ databases">
        <authorList>
            <person name="de Groot N.N."/>
        </authorList>
    </citation>
    <scope>NUCLEOTIDE SEQUENCE [LARGE SCALE GENOMIC DNA]</scope>
    <source>
        <strain evidence="3 4">DSM 28286</strain>
    </source>
</reference>
<feature type="domain" description="AB hydrolase-1" evidence="2">
    <location>
        <begin position="27"/>
        <end position="240"/>
    </location>
</feature>
<gene>
    <name evidence="3" type="ORF">SAMN05444277_11087</name>
</gene>
<accession>A0A1I5Y260</accession>
<feature type="chain" id="PRO_5011693887" evidence="1">
    <location>
        <begin position="23"/>
        <end position="251"/>
    </location>
</feature>
<proteinExistence type="predicted"/>
<keyword evidence="1" id="KW-0732">Signal</keyword>
<evidence type="ECO:0000313" key="3">
    <source>
        <dbReference type="EMBL" id="SFQ38067.1"/>
    </source>
</evidence>
<dbReference type="EMBL" id="FOXQ01000010">
    <property type="protein sequence ID" value="SFQ38067.1"/>
    <property type="molecule type" value="Genomic_DNA"/>
</dbReference>
<dbReference type="RefSeq" id="WP_090660551.1">
    <property type="nucleotide sequence ID" value="NZ_FOXQ01000010.1"/>
</dbReference>
<dbReference type="OrthoDB" id="9112061at2"/>
<dbReference type="Gene3D" id="3.40.50.1820">
    <property type="entry name" value="alpha/beta hydrolase"/>
    <property type="match status" value="1"/>
</dbReference>
<dbReference type="PANTHER" id="PTHR37017:SF11">
    <property type="entry name" value="ESTERASE_LIPASE_THIOESTERASE DOMAIN-CONTAINING PROTEIN"/>
    <property type="match status" value="1"/>
</dbReference>
<dbReference type="AlphaFoldDB" id="A0A1I5Y260"/>
<dbReference type="InterPro" id="IPR000073">
    <property type="entry name" value="AB_hydrolase_1"/>
</dbReference>
<keyword evidence="4" id="KW-1185">Reference proteome</keyword>
<name>A0A1I5Y260_9BACT</name>